<dbReference type="AlphaFoldDB" id="A0A507FQD0"/>
<feature type="region of interest" description="Disordered" evidence="6">
    <location>
        <begin position="616"/>
        <end position="649"/>
    </location>
</feature>
<gene>
    <name evidence="8" type="ORF">CcCBS67573_g01051</name>
</gene>
<evidence type="ECO:0000256" key="3">
    <source>
        <dbReference type="ARBA" id="ARBA00022786"/>
    </source>
</evidence>
<dbReference type="CDD" id="cd23792">
    <property type="entry name" value="UBCc_UBE2D"/>
    <property type="match status" value="1"/>
</dbReference>
<accession>A0A507FQD0</accession>
<dbReference type="PROSITE" id="PS00183">
    <property type="entry name" value="UBC_1"/>
    <property type="match status" value="1"/>
</dbReference>
<evidence type="ECO:0000313" key="8">
    <source>
        <dbReference type="EMBL" id="TPX77668.1"/>
    </source>
</evidence>
<dbReference type="GO" id="GO:0005524">
    <property type="term" value="F:ATP binding"/>
    <property type="evidence" value="ECO:0007669"/>
    <property type="project" value="UniProtKB-KW"/>
</dbReference>
<feature type="region of interest" description="Disordered" evidence="6">
    <location>
        <begin position="263"/>
        <end position="286"/>
    </location>
</feature>
<keyword evidence="2" id="KW-0547">Nucleotide-binding</keyword>
<dbReference type="SUPFAM" id="SSF54495">
    <property type="entry name" value="UBC-like"/>
    <property type="match status" value="1"/>
</dbReference>
<dbReference type="Proteomes" id="UP000320333">
    <property type="component" value="Unassembled WGS sequence"/>
</dbReference>
<protein>
    <recommendedName>
        <fullName evidence="7">UBC core domain-containing protein</fullName>
    </recommendedName>
</protein>
<evidence type="ECO:0000259" key="7">
    <source>
        <dbReference type="PROSITE" id="PS50127"/>
    </source>
</evidence>
<dbReference type="GO" id="GO:0004842">
    <property type="term" value="F:ubiquitin-protein transferase activity"/>
    <property type="evidence" value="ECO:0007669"/>
    <property type="project" value="UniProtKB-ARBA"/>
</dbReference>
<evidence type="ECO:0000313" key="9">
    <source>
        <dbReference type="Proteomes" id="UP000320333"/>
    </source>
</evidence>
<name>A0A507FQD0_9FUNG</name>
<dbReference type="Gene3D" id="3.10.110.10">
    <property type="entry name" value="Ubiquitin Conjugating Enzyme"/>
    <property type="match status" value="1"/>
</dbReference>
<dbReference type="InterPro" id="IPR023313">
    <property type="entry name" value="UBQ-conjugating_AS"/>
</dbReference>
<evidence type="ECO:0000256" key="4">
    <source>
        <dbReference type="ARBA" id="ARBA00022840"/>
    </source>
</evidence>
<evidence type="ECO:0000256" key="2">
    <source>
        <dbReference type="ARBA" id="ARBA00022741"/>
    </source>
</evidence>
<feature type="compositionally biased region" description="Polar residues" evidence="6">
    <location>
        <begin position="535"/>
        <end position="545"/>
    </location>
</feature>
<sequence>MALKRINKELQDLGRDPPSSCSAGPAGEDLFHWQSDSPYSGGVFFLSIHFPTDYPFKPPKINFTTRIYHPNINSNGSICLDILKDQWSPALTISKVLLSICSMLTDPNPDDPLVPEIAHLYKTDRASKAQSFVHLGDDLERGESRTKQSSANSINTLSTGKEVASKLYSKTLGQNSSWNHSQSQTVSTKKSVKSLVPHHFQSKFYMQQAKELRRARTELNLPVLPISKRYISGKILPCGKAIVDGVSKWNNAVFYEDSKGRKGNQGFHSQDLENVNRGGMSSAEAKSPLTTEGVKLPQIGTRKCLSVPRIQGSPESAIFRTETEFSRFKAKYQNIPSPEPNDEVQVEKILKQYQSRINKSKEQFQTAVKNIERTVRFSQGGGISGLHATGPASAFLNNNNLHLNSQFVQDLYTIQPLFHGPQHVRRASSLFASDGVSTLSRRQSSFSNGIDPEFINSTNENIPTIFRTSNRTGIDAIQELESDSSPHSIKLRTSATAPTANLQVRHSIARRSSLAPGFQHASGRRRSTSIHACENSMNPDSNISAAMSHRRSLSTGATWEDLPRRQSVDNTDDSSSIDSKDSIFENQKSLRAAPGSHITVSITSPARSRPSFALESIQHRQESIGASASHKRQSLDTVSDMNPGKRENAKPNVSIQVCYPSEKPESYVSGSSSLEQRRLSRRLSHIPADNRLKRRGTLFHGVGARRDSIKKPPLLPTKEDNEDSTLIDSVYAPVRFTIPRRSVAPASDVVKSRWSRGVGVAAPVAADEAAQEDDANIRRLLENQRAFVKSNANDGQELVGAKKWEPLSITSASQRAVSLYPTSITNPTTGAHMQQMGMLCSLTVDIGKRCHIWDQVSKGRDRRGWKQRLALGQNVGKATDDGQPVIVPSVMHVWAGESDLLL</sequence>
<evidence type="ECO:0000256" key="6">
    <source>
        <dbReference type="SAM" id="MobiDB-lite"/>
    </source>
</evidence>
<feature type="region of interest" description="Disordered" evidence="6">
    <location>
        <begin position="510"/>
        <end position="581"/>
    </location>
</feature>
<keyword evidence="4" id="KW-0067">ATP-binding</keyword>
<dbReference type="FunFam" id="3.10.110.10:FF:000010">
    <property type="entry name" value="Ubiquitin-conjugating enzyme E2-16 kDa"/>
    <property type="match status" value="1"/>
</dbReference>
<dbReference type="Pfam" id="PF00179">
    <property type="entry name" value="UQ_con"/>
    <property type="match status" value="1"/>
</dbReference>
<feature type="active site" description="Glycyl thioester intermediate" evidence="5">
    <location>
        <position position="79"/>
    </location>
</feature>
<dbReference type="SMART" id="SM00212">
    <property type="entry name" value="UBCc"/>
    <property type="match status" value="1"/>
</dbReference>
<dbReference type="PROSITE" id="PS50127">
    <property type="entry name" value="UBC_2"/>
    <property type="match status" value="1"/>
</dbReference>
<dbReference type="InterPro" id="IPR000608">
    <property type="entry name" value="UBC"/>
</dbReference>
<dbReference type="EMBL" id="QEAP01000016">
    <property type="protein sequence ID" value="TPX77668.1"/>
    <property type="molecule type" value="Genomic_DNA"/>
</dbReference>
<organism evidence="8 9">
    <name type="scientific">Chytriomyces confervae</name>
    <dbReference type="NCBI Taxonomy" id="246404"/>
    <lineage>
        <taxon>Eukaryota</taxon>
        <taxon>Fungi</taxon>
        <taxon>Fungi incertae sedis</taxon>
        <taxon>Chytridiomycota</taxon>
        <taxon>Chytridiomycota incertae sedis</taxon>
        <taxon>Chytridiomycetes</taxon>
        <taxon>Chytridiales</taxon>
        <taxon>Chytriomycetaceae</taxon>
        <taxon>Chytriomyces</taxon>
    </lineage>
</organism>
<reference evidence="8 9" key="1">
    <citation type="journal article" date="2019" name="Sci. Rep.">
        <title>Comparative genomics of chytrid fungi reveal insights into the obligate biotrophic and pathogenic lifestyle of Synchytrium endobioticum.</title>
        <authorList>
            <person name="van de Vossenberg B.T.L.H."/>
            <person name="Warris S."/>
            <person name="Nguyen H.D.T."/>
            <person name="van Gent-Pelzer M.P.E."/>
            <person name="Joly D.L."/>
            <person name="van de Geest H.C."/>
            <person name="Bonants P.J.M."/>
            <person name="Smith D.S."/>
            <person name="Levesque C.A."/>
            <person name="van der Lee T.A.J."/>
        </authorList>
    </citation>
    <scope>NUCLEOTIDE SEQUENCE [LARGE SCALE GENOMIC DNA]</scope>
    <source>
        <strain evidence="8 9">CBS 675.73</strain>
    </source>
</reference>
<proteinExistence type="predicted"/>
<evidence type="ECO:0000256" key="1">
    <source>
        <dbReference type="ARBA" id="ARBA00022679"/>
    </source>
</evidence>
<keyword evidence="3" id="KW-0833">Ubl conjugation pathway</keyword>
<evidence type="ECO:0000256" key="5">
    <source>
        <dbReference type="PROSITE-ProRule" id="PRU10133"/>
    </source>
</evidence>
<dbReference type="OrthoDB" id="2133760at2759"/>
<dbReference type="PANTHER" id="PTHR24068">
    <property type="entry name" value="UBIQUITIN-CONJUGATING ENZYME E2"/>
    <property type="match status" value="1"/>
</dbReference>
<dbReference type="STRING" id="246404.A0A507FQD0"/>
<comment type="caution">
    <text evidence="8">The sequence shown here is derived from an EMBL/GenBank/DDBJ whole genome shotgun (WGS) entry which is preliminary data.</text>
</comment>
<feature type="domain" description="UBC core" evidence="7">
    <location>
        <begin position="1"/>
        <end position="145"/>
    </location>
</feature>
<keyword evidence="1" id="KW-0808">Transferase</keyword>
<dbReference type="InterPro" id="IPR016135">
    <property type="entry name" value="UBQ-conjugating_enzyme/RWD"/>
</dbReference>
<keyword evidence="9" id="KW-1185">Reference proteome</keyword>